<protein>
    <submittedName>
        <fullName evidence="2">Uncharacterized protein</fullName>
    </submittedName>
</protein>
<reference evidence="3" key="1">
    <citation type="journal article" date="2019" name="Int. J. Syst. Evol. Microbiol.">
        <title>The Global Catalogue of Microorganisms (GCM) 10K type strain sequencing project: providing services to taxonomists for standard genome sequencing and annotation.</title>
        <authorList>
            <consortium name="The Broad Institute Genomics Platform"/>
            <consortium name="The Broad Institute Genome Sequencing Center for Infectious Disease"/>
            <person name="Wu L."/>
            <person name="Ma J."/>
        </authorList>
    </citation>
    <scope>NUCLEOTIDE SEQUENCE [LARGE SCALE GENOMIC DNA]</scope>
    <source>
        <strain evidence="3">JCM 31047</strain>
    </source>
</reference>
<feature type="region of interest" description="Disordered" evidence="1">
    <location>
        <begin position="44"/>
        <end position="78"/>
    </location>
</feature>
<name>A0A8H9L518_9DEIO</name>
<accession>A0A8H9L518</accession>
<evidence type="ECO:0000313" key="3">
    <source>
        <dbReference type="Proteomes" id="UP000600547"/>
    </source>
</evidence>
<proteinExistence type="predicted"/>
<gene>
    <name evidence="2" type="ORF">GCM10008956_03590</name>
</gene>
<evidence type="ECO:0000256" key="1">
    <source>
        <dbReference type="SAM" id="MobiDB-lite"/>
    </source>
</evidence>
<keyword evidence="3" id="KW-1185">Reference proteome</keyword>
<dbReference type="EMBL" id="BMQG01000001">
    <property type="protein sequence ID" value="GGM30777.1"/>
    <property type="molecule type" value="Genomic_DNA"/>
</dbReference>
<comment type="caution">
    <text evidence="2">The sequence shown here is derived from an EMBL/GenBank/DDBJ whole genome shotgun (WGS) entry which is preliminary data.</text>
</comment>
<dbReference type="Proteomes" id="UP000600547">
    <property type="component" value="Unassembled WGS sequence"/>
</dbReference>
<evidence type="ECO:0000313" key="2">
    <source>
        <dbReference type="EMBL" id="GGM30777.1"/>
    </source>
</evidence>
<organism evidence="2 3">
    <name type="scientific">Deinococcus arenae</name>
    <dbReference type="NCBI Taxonomy" id="1452751"/>
    <lineage>
        <taxon>Bacteria</taxon>
        <taxon>Thermotogati</taxon>
        <taxon>Deinococcota</taxon>
        <taxon>Deinococci</taxon>
        <taxon>Deinococcales</taxon>
        <taxon>Deinococcaceae</taxon>
        <taxon>Deinococcus</taxon>
    </lineage>
</organism>
<dbReference type="AlphaFoldDB" id="A0A8H9L518"/>
<sequence length="101" mass="9996">MRLEVPAAQIGAHLPGDLVGAGFTWQGQGGRGKVSHGEIQRVKSEGAEVGTGGPFPVREGVPPSIPGPEAAGASGGVADPLGGDTVKCFTASENSQSYGLA</sequence>